<keyword evidence="3" id="KW-0862">Zinc</keyword>
<dbReference type="EMBL" id="JACVVK020000198">
    <property type="protein sequence ID" value="KAK7485144.1"/>
    <property type="molecule type" value="Genomic_DNA"/>
</dbReference>
<keyword evidence="9" id="KW-1185">Reference proteome</keyword>
<accession>A0ABD0KDG5</accession>
<evidence type="ECO:0000256" key="2">
    <source>
        <dbReference type="ARBA" id="ARBA00022771"/>
    </source>
</evidence>
<evidence type="ECO:0000256" key="4">
    <source>
        <dbReference type="PROSITE-ProRule" id="PRU00024"/>
    </source>
</evidence>
<feature type="domain" description="RING-type" evidence="6">
    <location>
        <begin position="21"/>
        <end position="61"/>
    </location>
</feature>
<keyword evidence="2 4" id="KW-0863">Zinc-finger</keyword>
<sequence length="597" mass="67365">MATGYSSPTSSERGEESSLICKVCCEVFTSPRLLPCHHTCCLSCLEGLVASHGLSFPCPLCGERIGVPDGGVSAFQVNFYITERELELARKPGPRMCPTHEDERLRFLCLQCDTVICRDCKLTKHDGHSSEDLFEAAARCKASLETAQSRLEECIRVVEDKLKEAQEDQAAAQEKREVIEKEIELRYTALVASAKKWRDRVKEELKTECEKTDKELAKTTQKVQKELDTLLDLHQRAQNAQEGHPADVVEIEREMEVSSRSEEELAKVQESLPTSTLRLKLECDVTSLCDDDIRRYMGSVATDVLHKRREEEIVLLSNVNKEVERCLEVHAICQGRREEDSTDCACNYALDDRDETQRFWQVMDNKTSELGVLKCCKSTLKLFHGKHFATVWTKHYRLFSKSQTPFQIGLTSTKECFVSNVTMDKSAIDFEETTLFTVNIPMPAAFDATRRGFLFVMLNDQKEEREAREDDKPVLCAGPRGGIVRIFYYGHSDSIATYTPPQPTSLLTDVCFCHVHGQEKLLVSDWMNDAIHVVSVPKAWMEEGLKLSDVKDADLKFERYLASGSGKIVRPTALNTDTDGNVLIGCGNGWVLRCIMG</sequence>
<dbReference type="AlphaFoldDB" id="A0ABD0KDG5"/>
<gene>
    <name evidence="8" type="ORF">BaRGS_00023554</name>
</gene>
<evidence type="ECO:0000256" key="1">
    <source>
        <dbReference type="ARBA" id="ARBA00022723"/>
    </source>
</evidence>
<organism evidence="8 9">
    <name type="scientific">Batillaria attramentaria</name>
    <dbReference type="NCBI Taxonomy" id="370345"/>
    <lineage>
        <taxon>Eukaryota</taxon>
        <taxon>Metazoa</taxon>
        <taxon>Spiralia</taxon>
        <taxon>Lophotrochozoa</taxon>
        <taxon>Mollusca</taxon>
        <taxon>Gastropoda</taxon>
        <taxon>Caenogastropoda</taxon>
        <taxon>Sorbeoconcha</taxon>
        <taxon>Cerithioidea</taxon>
        <taxon>Batillariidae</taxon>
        <taxon>Batillaria</taxon>
    </lineage>
</organism>
<dbReference type="SMART" id="SM00184">
    <property type="entry name" value="RING"/>
    <property type="match status" value="1"/>
</dbReference>
<dbReference type="Gene3D" id="3.30.160.60">
    <property type="entry name" value="Classic Zinc Finger"/>
    <property type="match status" value="1"/>
</dbReference>
<dbReference type="SUPFAM" id="SSF57850">
    <property type="entry name" value="RING/U-box"/>
    <property type="match status" value="1"/>
</dbReference>
<keyword evidence="5" id="KW-0175">Coiled coil</keyword>
<dbReference type="Gene3D" id="3.30.40.10">
    <property type="entry name" value="Zinc/RING finger domain, C3HC4 (zinc finger)"/>
    <property type="match status" value="1"/>
</dbReference>
<dbReference type="InterPro" id="IPR013083">
    <property type="entry name" value="Znf_RING/FYVE/PHD"/>
</dbReference>
<protein>
    <submittedName>
        <fullName evidence="8">Uncharacterized protein</fullName>
    </submittedName>
</protein>
<feature type="coiled-coil region" evidence="5">
    <location>
        <begin position="144"/>
        <end position="222"/>
    </location>
</feature>
<evidence type="ECO:0000256" key="5">
    <source>
        <dbReference type="SAM" id="Coils"/>
    </source>
</evidence>
<dbReference type="PANTHER" id="PTHR25462">
    <property type="entry name" value="BONUS, ISOFORM C-RELATED"/>
    <property type="match status" value="1"/>
</dbReference>
<reference evidence="8 9" key="1">
    <citation type="journal article" date="2023" name="Sci. Data">
        <title>Genome assembly of the Korean intertidal mud-creeper Batillaria attramentaria.</title>
        <authorList>
            <person name="Patra A.K."/>
            <person name="Ho P.T."/>
            <person name="Jun S."/>
            <person name="Lee S.J."/>
            <person name="Kim Y."/>
            <person name="Won Y.J."/>
        </authorList>
    </citation>
    <scope>NUCLEOTIDE SEQUENCE [LARGE SCALE GENOMIC DNA]</scope>
    <source>
        <strain evidence="8">Wonlab-2016</strain>
    </source>
</reference>
<feature type="domain" description="B box-type" evidence="7">
    <location>
        <begin position="92"/>
        <end position="133"/>
    </location>
</feature>
<evidence type="ECO:0000259" key="7">
    <source>
        <dbReference type="PROSITE" id="PS50119"/>
    </source>
</evidence>
<dbReference type="Pfam" id="PF00643">
    <property type="entry name" value="zf-B_box"/>
    <property type="match status" value="1"/>
</dbReference>
<evidence type="ECO:0000256" key="3">
    <source>
        <dbReference type="ARBA" id="ARBA00022833"/>
    </source>
</evidence>
<dbReference type="SMART" id="SM00336">
    <property type="entry name" value="BBOX"/>
    <property type="match status" value="1"/>
</dbReference>
<evidence type="ECO:0000259" key="6">
    <source>
        <dbReference type="PROSITE" id="PS50089"/>
    </source>
</evidence>
<dbReference type="InterPro" id="IPR001841">
    <property type="entry name" value="Znf_RING"/>
</dbReference>
<proteinExistence type="predicted"/>
<dbReference type="PROSITE" id="PS50089">
    <property type="entry name" value="ZF_RING_2"/>
    <property type="match status" value="1"/>
</dbReference>
<evidence type="ECO:0000313" key="9">
    <source>
        <dbReference type="Proteomes" id="UP001519460"/>
    </source>
</evidence>
<name>A0ABD0KDG5_9CAEN</name>
<dbReference type="InterPro" id="IPR047153">
    <property type="entry name" value="TRIM45/56/19-like"/>
</dbReference>
<dbReference type="SUPFAM" id="SSF57845">
    <property type="entry name" value="B-box zinc-binding domain"/>
    <property type="match status" value="1"/>
</dbReference>
<dbReference type="PROSITE" id="PS50119">
    <property type="entry name" value="ZF_BBOX"/>
    <property type="match status" value="1"/>
</dbReference>
<dbReference type="GO" id="GO:0008270">
    <property type="term" value="F:zinc ion binding"/>
    <property type="evidence" value="ECO:0007669"/>
    <property type="project" value="UniProtKB-KW"/>
</dbReference>
<dbReference type="Proteomes" id="UP001519460">
    <property type="component" value="Unassembled WGS sequence"/>
</dbReference>
<dbReference type="InterPro" id="IPR000315">
    <property type="entry name" value="Znf_B-box"/>
</dbReference>
<keyword evidence="1" id="KW-0479">Metal-binding</keyword>
<comment type="caution">
    <text evidence="8">The sequence shown here is derived from an EMBL/GenBank/DDBJ whole genome shotgun (WGS) entry which is preliminary data.</text>
</comment>
<dbReference type="PANTHER" id="PTHR25462:SF296">
    <property type="entry name" value="MEIOTIC P26, ISOFORM F"/>
    <property type="match status" value="1"/>
</dbReference>
<evidence type="ECO:0000313" key="8">
    <source>
        <dbReference type="EMBL" id="KAK7485144.1"/>
    </source>
</evidence>